<gene>
    <name evidence="2" type="ORF">CXQ85_002360</name>
</gene>
<reference evidence="2 3" key="1">
    <citation type="submission" date="2017-12" db="EMBL/GenBank/DDBJ databases">
        <title>Genome Sequence of a Multidrug-Resistant Candida haemulonii Isolate from a Patient with Chronic Leg Ulcers in Israel.</title>
        <authorList>
            <person name="Chow N.A."/>
            <person name="Gade L."/>
            <person name="Batra D."/>
            <person name="Rowe L.A."/>
            <person name="Ben-Ami R."/>
            <person name="Loparev V.N."/>
            <person name="Litvintseva A.P."/>
        </authorList>
    </citation>
    <scope>NUCLEOTIDE SEQUENCE [LARGE SCALE GENOMIC DNA]</scope>
    <source>
        <strain evidence="2 3">B11899</strain>
    </source>
</reference>
<dbReference type="AlphaFoldDB" id="A0A2V1AST1"/>
<dbReference type="InterPro" id="IPR000073">
    <property type="entry name" value="AB_hydrolase_1"/>
</dbReference>
<dbReference type="InterPro" id="IPR029058">
    <property type="entry name" value="AB_hydrolase_fold"/>
</dbReference>
<name>A0A2V1AST1_9ASCO</name>
<keyword evidence="3" id="KW-1185">Reference proteome</keyword>
<organism evidence="2 3">
    <name type="scientific">Candidozyma haemuli</name>
    <dbReference type="NCBI Taxonomy" id="45357"/>
    <lineage>
        <taxon>Eukaryota</taxon>
        <taxon>Fungi</taxon>
        <taxon>Dikarya</taxon>
        <taxon>Ascomycota</taxon>
        <taxon>Saccharomycotina</taxon>
        <taxon>Pichiomycetes</taxon>
        <taxon>Metschnikowiaceae</taxon>
        <taxon>Candidozyma</taxon>
    </lineage>
</organism>
<feature type="domain" description="AB hydrolase-1" evidence="1">
    <location>
        <begin position="58"/>
        <end position="328"/>
    </location>
</feature>
<dbReference type="InterPro" id="IPR050228">
    <property type="entry name" value="Carboxylesterase_BioH"/>
</dbReference>
<protein>
    <recommendedName>
        <fullName evidence="1">AB hydrolase-1 domain-containing protein</fullName>
    </recommendedName>
</protein>
<comment type="caution">
    <text evidence="2">The sequence shown here is derived from an EMBL/GenBank/DDBJ whole genome shotgun (WGS) entry which is preliminary data.</text>
</comment>
<sequence length="355" mass="40123">MIPETSTAYQYKTKVAPASFPRVYRGIKEGVRRDILKVCYRKYTTKLTNDDNLPSFNLVFLHGTGMNKGMWHSLIDQLYNQGKASGVFINTCLAIDAVNHGESAEANKEYLGDGFDWRDGSYDVLKVAEVERDTLLDSSSKNIIIGHSMGGMMSLYVSYLQPQLFDSCVVINPVSYRHEGVTIIRDTLAPMGYMETQFDVPADKSWEEVVHAFMRGQSFFKRFDETVLKNMIDDEVPNDLYGKKVDKIALRTSKEAALATYLGSNEALPPMGAVLPYIRIPVIRFLSEKDSASEEDREQLATDVKTLETVDFPGKRHILNGEDPELTVKHLLEVFQKRSRAPPTKFPFISIQPKL</sequence>
<evidence type="ECO:0000313" key="2">
    <source>
        <dbReference type="EMBL" id="PVH20566.1"/>
    </source>
</evidence>
<dbReference type="SUPFAM" id="SSF53474">
    <property type="entry name" value="alpha/beta-Hydrolases"/>
    <property type="match status" value="1"/>
</dbReference>
<proteinExistence type="predicted"/>
<dbReference type="RefSeq" id="XP_025341506.1">
    <property type="nucleotide sequence ID" value="XM_025486041.1"/>
</dbReference>
<accession>A0A2V1AST1</accession>
<dbReference type="PANTHER" id="PTHR43194">
    <property type="entry name" value="HYDROLASE ALPHA/BETA FOLD FAMILY"/>
    <property type="match status" value="1"/>
</dbReference>
<dbReference type="STRING" id="45357.A0A2V1AST1"/>
<dbReference type="Gene3D" id="3.40.50.1820">
    <property type="entry name" value="alpha/beta hydrolase"/>
    <property type="match status" value="1"/>
</dbReference>
<dbReference type="VEuPathDB" id="FungiDB:CXQ85_002360"/>
<evidence type="ECO:0000259" key="1">
    <source>
        <dbReference type="Pfam" id="PF12697"/>
    </source>
</evidence>
<dbReference type="Proteomes" id="UP000244309">
    <property type="component" value="Unassembled WGS sequence"/>
</dbReference>
<dbReference type="PANTHER" id="PTHR43194:SF2">
    <property type="entry name" value="PEROXISOMAL MEMBRANE PROTEIN LPX1"/>
    <property type="match status" value="1"/>
</dbReference>
<dbReference type="EMBL" id="PKFO01000003">
    <property type="protein sequence ID" value="PVH20566.1"/>
    <property type="molecule type" value="Genomic_DNA"/>
</dbReference>
<evidence type="ECO:0000313" key="3">
    <source>
        <dbReference type="Proteomes" id="UP000244309"/>
    </source>
</evidence>
<dbReference type="Pfam" id="PF12697">
    <property type="entry name" value="Abhydrolase_6"/>
    <property type="match status" value="1"/>
</dbReference>
<dbReference type="GeneID" id="37007691"/>
<dbReference type="OrthoDB" id="94039at2759"/>